<dbReference type="Proteomes" id="UP000249061">
    <property type="component" value="Unassembled WGS sequence"/>
</dbReference>
<evidence type="ECO:0000256" key="1">
    <source>
        <dbReference type="ARBA" id="ARBA00008918"/>
    </source>
</evidence>
<comment type="similarity">
    <text evidence="1">Belongs to the ribosome association toxin RatA family.</text>
</comment>
<evidence type="ECO:0000313" key="3">
    <source>
        <dbReference type="EMBL" id="PZR16769.1"/>
    </source>
</evidence>
<proteinExistence type="inferred from homology"/>
<evidence type="ECO:0000313" key="4">
    <source>
        <dbReference type="Proteomes" id="UP000249061"/>
    </source>
</evidence>
<protein>
    <submittedName>
        <fullName evidence="3">Cyclase</fullName>
    </submittedName>
</protein>
<dbReference type="InterPro" id="IPR005031">
    <property type="entry name" value="COQ10_START"/>
</dbReference>
<dbReference type="SUPFAM" id="SSF55961">
    <property type="entry name" value="Bet v1-like"/>
    <property type="match status" value="1"/>
</dbReference>
<reference evidence="3 4" key="1">
    <citation type="submission" date="2017-08" db="EMBL/GenBank/DDBJ databases">
        <title>Infants hospitalized years apart are colonized by the same room-sourced microbial strains.</title>
        <authorList>
            <person name="Brooks B."/>
            <person name="Olm M.R."/>
            <person name="Firek B.A."/>
            <person name="Baker R."/>
            <person name="Thomas B.C."/>
            <person name="Morowitz M.J."/>
            <person name="Banfield J.F."/>
        </authorList>
    </citation>
    <scope>NUCLEOTIDE SEQUENCE [LARGE SCALE GENOMIC DNA]</scope>
    <source>
        <strain evidence="3">S2_003_000_R2_14</strain>
    </source>
</reference>
<dbReference type="PANTHER" id="PTHR39683:SF4">
    <property type="entry name" value="COENZYME Q-BINDING PROTEIN COQ10 START DOMAIN-CONTAINING PROTEIN"/>
    <property type="match status" value="1"/>
</dbReference>
<comment type="caution">
    <text evidence="3">The sequence shown here is derived from an EMBL/GenBank/DDBJ whole genome shotgun (WGS) entry which is preliminary data.</text>
</comment>
<dbReference type="Gene3D" id="3.30.530.20">
    <property type="match status" value="1"/>
</dbReference>
<organism evidence="3 4">
    <name type="scientific">Archangium gephyra</name>
    <dbReference type="NCBI Taxonomy" id="48"/>
    <lineage>
        <taxon>Bacteria</taxon>
        <taxon>Pseudomonadati</taxon>
        <taxon>Myxococcota</taxon>
        <taxon>Myxococcia</taxon>
        <taxon>Myxococcales</taxon>
        <taxon>Cystobacterineae</taxon>
        <taxon>Archangiaceae</taxon>
        <taxon>Archangium</taxon>
    </lineage>
</organism>
<dbReference type="InterPro" id="IPR023393">
    <property type="entry name" value="START-like_dom_sf"/>
</dbReference>
<sequence length="142" mass="16151">MPGAQRTITINATPEKCWQVISDYERYPEFLPEVKKIRTSNRRGNEVDVQYEAEVVKVIKYTVHMKEDGPRGLTWSFIDGEFMKDNKGGWKLEDGGNGTTKATYTVDVEVGMLVPKTIVNALVDTQLPKLLENFKKRIEAAK</sequence>
<gene>
    <name evidence="3" type="ORF">DI536_06350</name>
</gene>
<dbReference type="Pfam" id="PF03364">
    <property type="entry name" value="Polyketide_cyc"/>
    <property type="match status" value="1"/>
</dbReference>
<feature type="domain" description="Coenzyme Q-binding protein COQ10 START" evidence="2">
    <location>
        <begin position="10"/>
        <end position="135"/>
    </location>
</feature>
<evidence type="ECO:0000259" key="2">
    <source>
        <dbReference type="Pfam" id="PF03364"/>
    </source>
</evidence>
<dbReference type="AlphaFoldDB" id="A0A2W5TME3"/>
<name>A0A2W5TME3_9BACT</name>
<dbReference type="CDD" id="cd07812">
    <property type="entry name" value="SRPBCC"/>
    <property type="match status" value="1"/>
</dbReference>
<dbReference type="EMBL" id="QFQP01000003">
    <property type="protein sequence ID" value="PZR16769.1"/>
    <property type="molecule type" value="Genomic_DNA"/>
</dbReference>
<accession>A0A2W5TME3</accession>
<dbReference type="PANTHER" id="PTHR39683">
    <property type="entry name" value="CONSERVED PROTEIN TB16.3"/>
    <property type="match status" value="1"/>
</dbReference>